<keyword evidence="1" id="KW-0472">Membrane</keyword>
<evidence type="ECO:0000259" key="2">
    <source>
        <dbReference type="Pfam" id="PF00033"/>
    </source>
</evidence>
<dbReference type="AlphaFoldDB" id="T1FYT1"/>
<dbReference type="InParanoid" id="T1FYT1"/>
<dbReference type="GO" id="GO:0016020">
    <property type="term" value="C:membrane"/>
    <property type="evidence" value="ECO:0007669"/>
    <property type="project" value="InterPro"/>
</dbReference>
<dbReference type="CTD" id="20213979"/>
<dbReference type="Pfam" id="PF00033">
    <property type="entry name" value="Cytochrome_B"/>
    <property type="match status" value="1"/>
</dbReference>
<organism evidence="4 5">
    <name type="scientific">Helobdella robusta</name>
    <name type="common">Californian leech</name>
    <dbReference type="NCBI Taxonomy" id="6412"/>
    <lineage>
        <taxon>Eukaryota</taxon>
        <taxon>Metazoa</taxon>
        <taxon>Spiralia</taxon>
        <taxon>Lophotrochozoa</taxon>
        <taxon>Annelida</taxon>
        <taxon>Clitellata</taxon>
        <taxon>Hirudinea</taxon>
        <taxon>Rhynchobdellida</taxon>
        <taxon>Glossiphoniidae</taxon>
        <taxon>Helobdella</taxon>
    </lineage>
</organism>
<dbReference type="GO" id="GO:0009055">
    <property type="term" value="F:electron transfer activity"/>
    <property type="evidence" value="ECO:0007669"/>
    <property type="project" value="InterPro"/>
</dbReference>
<dbReference type="HOGENOM" id="CLU_3147441_0_0_1"/>
<dbReference type="KEGG" id="hro:HELRODRAFT_66922"/>
<reference evidence="5" key="1">
    <citation type="submission" date="2012-12" db="EMBL/GenBank/DDBJ databases">
        <authorList>
            <person name="Hellsten U."/>
            <person name="Grimwood J."/>
            <person name="Chapman J.A."/>
            <person name="Shapiro H."/>
            <person name="Aerts A."/>
            <person name="Otillar R.P."/>
            <person name="Terry A.Y."/>
            <person name="Boore J.L."/>
            <person name="Simakov O."/>
            <person name="Marletaz F."/>
            <person name="Cho S.-J."/>
            <person name="Edsinger-Gonzales E."/>
            <person name="Havlak P."/>
            <person name="Kuo D.-H."/>
            <person name="Larsson T."/>
            <person name="Lv J."/>
            <person name="Arendt D."/>
            <person name="Savage R."/>
            <person name="Osoegawa K."/>
            <person name="de Jong P."/>
            <person name="Lindberg D.R."/>
            <person name="Seaver E.C."/>
            <person name="Weisblat D.A."/>
            <person name="Putnam N.H."/>
            <person name="Grigoriev I.V."/>
            <person name="Rokhsar D.S."/>
        </authorList>
    </citation>
    <scope>NUCLEOTIDE SEQUENCE</scope>
</reference>
<dbReference type="Proteomes" id="UP000015101">
    <property type="component" value="Unassembled WGS sequence"/>
</dbReference>
<name>T1FYT1_HELRO</name>
<dbReference type="GO" id="GO:0016491">
    <property type="term" value="F:oxidoreductase activity"/>
    <property type="evidence" value="ECO:0007669"/>
    <property type="project" value="InterPro"/>
</dbReference>
<dbReference type="Gene3D" id="1.20.810.10">
    <property type="entry name" value="Cytochrome Bc1 Complex, Chain C"/>
    <property type="match status" value="1"/>
</dbReference>
<evidence type="ECO:0000313" key="3">
    <source>
        <dbReference type="EMBL" id="ESN99409.1"/>
    </source>
</evidence>
<dbReference type="InterPro" id="IPR016174">
    <property type="entry name" value="Di-haem_cyt_TM"/>
</dbReference>
<keyword evidence="1" id="KW-1133">Transmembrane helix</keyword>
<reference evidence="3 5" key="2">
    <citation type="journal article" date="2013" name="Nature">
        <title>Insights into bilaterian evolution from three spiralian genomes.</title>
        <authorList>
            <person name="Simakov O."/>
            <person name="Marletaz F."/>
            <person name="Cho S.J."/>
            <person name="Edsinger-Gonzales E."/>
            <person name="Havlak P."/>
            <person name="Hellsten U."/>
            <person name="Kuo D.H."/>
            <person name="Larsson T."/>
            <person name="Lv J."/>
            <person name="Arendt D."/>
            <person name="Savage R."/>
            <person name="Osoegawa K."/>
            <person name="de Jong P."/>
            <person name="Grimwood J."/>
            <person name="Chapman J.A."/>
            <person name="Shapiro H."/>
            <person name="Aerts A."/>
            <person name="Otillar R.P."/>
            <person name="Terry A.Y."/>
            <person name="Boore J.L."/>
            <person name="Grigoriev I.V."/>
            <person name="Lindberg D.R."/>
            <person name="Seaver E.C."/>
            <person name="Weisblat D.A."/>
            <person name="Putnam N.H."/>
            <person name="Rokhsar D.S."/>
        </authorList>
    </citation>
    <scope>NUCLEOTIDE SEQUENCE</scope>
</reference>
<dbReference type="STRING" id="6412.T1FYT1"/>
<reference evidence="4" key="3">
    <citation type="submission" date="2015-06" db="UniProtKB">
        <authorList>
            <consortium name="EnsemblMetazoa"/>
        </authorList>
    </citation>
    <scope>IDENTIFICATION</scope>
</reference>
<dbReference type="RefSeq" id="XP_009022493.1">
    <property type="nucleotide sequence ID" value="XM_009024245.1"/>
</dbReference>
<keyword evidence="5" id="KW-1185">Reference proteome</keyword>
<dbReference type="InterPro" id="IPR027387">
    <property type="entry name" value="Cytb/b6-like_sf"/>
</dbReference>
<dbReference type="SUPFAM" id="SSF81342">
    <property type="entry name" value="Transmembrane di-heme cytochromes"/>
    <property type="match status" value="1"/>
</dbReference>
<sequence>GRFAVDNATLNRFFPIHFLLQFVTIALEVIQLLFLHQTGSNNMILSNEN</sequence>
<proteinExistence type="predicted"/>
<dbReference type="OrthoDB" id="6129637at2759"/>
<dbReference type="InterPro" id="IPR005797">
    <property type="entry name" value="Cyt_b/b6_N"/>
</dbReference>
<feature type="domain" description="Cytochrome b/b6 N-terminal region profile" evidence="2">
    <location>
        <begin position="1"/>
        <end position="39"/>
    </location>
</feature>
<dbReference type="EMBL" id="AMQM01001237">
    <property type="status" value="NOT_ANNOTATED_CDS"/>
    <property type="molecule type" value="Genomic_DNA"/>
</dbReference>
<evidence type="ECO:0000313" key="4">
    <source>
        <dbReference type="EnsemblMetazoa" id="HelroP66922"/>
    </source>
</evidence>
<accession>T1FYT1</accession>
<keyword evidence="1" id="KW-0812">Transmembrane</keyword>
<dbReference type="EMBL" id="KB097143">
    <property type="protein sequence ID" value="ESN99409.1"/>
    <property type="molecule type" value="Genomic_DNA"/>
</dbReference>
<evidence type="ECO:0000313" key="5">
    <source>
        <dbReference type="Proteomes" id="UP000015101"/>
    </source>
</evidence>
<protein>
    <recommendedName>
        <fullName evidence="2">Cytochrome b/b6 N-terminal region profile domain-containing protein</fullName>
    </recommendedName>
</protein>
<gene>
    <name evidence="4" type="primary">20213979</name>
    <name evidence="3" type="ORF">HELRODRAFT_66922</name>
</gene>
<dbReference type="EnsemblMetazoa" id="HelroT66922">
    <property type="protein sequence ID" value="HelroP66922"/>
    <property type="gene ID" value="HelroG66922"/>
</dbReference>
<dbReference type="GO" id="GO:0022904">
    <property type="term" value="P:respiratory electron transport chain"/>
    <property type="evidence" value="ECO:0007669"/>
    <property type="project" value="InterPro"/>
</dbReference>
<dbReference type="GeneID" id="20213979"/>
<dbReference type="eggNOG" id="KOG4663">
    <property type="taxonomic scope" value="Eukaryota"/>
</dbReference>
<feature type="transmembrane region" description="Helical" evidence="1">
    <location>
        <begin position="16"/>
        <end position="35"/>
    </location>
</feature>
<evidence type="ECO:0000256" key="1">
    <source>
        <dbReference type="SAM" id="Phobius"/>
    </source>
</evidence>